<feature type="transmembrane region" description="Helical" evidence="1">
    <location>
        <begin position="222"/>
        <end position="240"/>
    </location>
</feature>
<keyword evidence="1" id="KW-1133">Transmembrane helix</keyword>
<feature type="transmembrane region" description="Helical" evidence="1">
    <location>
        <begin position="44"/>
        <end position="68"/>
    </location>
</feature>
<dbReference type="KEGG" id="fuv:JR347_00190"/>
<feature type="transmembrane region" description="Helical" evidence="1">
    <location>
        <begin position="197"/>
        <end position="216"/>
    </location>
</feature>
<evidence type="ECO:0008006" key="4">
    <source>
        <dbReference type="Google" id="ProtNLM"/>
    </source>
</evidence>
<dbReference type="RefSeq" id="WP_205722053.1">
    <property type="nucleotide sequence ID" value="NZ_CP070608.1"/>
</dbReference>
<feature type="transmembrane region" description="Helical" evidence="1">
    <location>
        <begin position="106"/>
        <end position="125"/>
    </location>
</feature>
<dbReference type="PANTHER" id="PTHR33802">
    <property type="entry name" value="SI:CH211-161H7.5-RELATED"/>
    <property type="match status" value="1"/>
</dbReference>
<feature type="transmembrane region" description="Helical" evidence="1">
    <location>
        <begin position="146"/>
        <end position="165"/>
    </location>
</feature>
<proteinExistence type="predicted"/>
<dbReference type="PANTHER" id="PTHR33802:SF1">
    <property type="entry name" value="XK-RELATED PROTEIN"/>
    <property type="match status" value="1"/>
</dbReference>
<dbReference type="Proteomes" id="UP000662783">
    <property type="component" value="Chromosome"/>
</dbReference>
<sequence length="248" mass="28301">MKLIYYRALNTIGLILVLVTNYLANALPINGYSTGELSSFYPNLFVPAGITFSIWGIIYLLLIIFIIMQWKTSNDNVVKNLGTLFFMNCLLDTSWILVWHYRYEELSVLIMLGLLTNLISIYLRLGNLSFNSVIDKFIVKTPFNIYFGWICVATIANITTLLVHWEFSPAYPEYWTIAMIMVTPVLVFLVNRKGINLFYTATIIWALSGIAYKRSMEGGPEVIMIACYVAIALAASSYFIRLAQRKFS</sequence>
<gene>
    <name evidence="2" type="ORF">JR347_00190</name>
</gene>
<evidence type="ECO:0000313" key="3">
    <source>
        <dbReference type="Proteomes" id="UP000662783"/>
    </source>
</evidence>
<evidence type="ECO:0000256" key="1">
    <source>
        <dbReference type="SAM" id="Phobius"/>
    </source>
</evidence>
<protein>
    <recommendedName>
        <fullName evidence="4">Tryptophan-rich sensory protein</fullName>
    </recommendedName>
</protein>
<accession>A0A974WFJ9</accession>
<feature type="transmembrane region" description="Helical" evidence="1">
    <location>
        <begin position="7"/>
        <end position="24"/>
    </location>
</feature>
<keyword evidence="3" id="KW-1185">Reference proteome</keyword>
<reference evidence="2" key="1">
    <citation type="submission" date="2021-02" db="EMBL/GenBank/DDBJ databases">
        <title>Fulvivirga sp. S481 isolated from sea water.</title>
        <authorList>
            <person name="Bae S.S."/>
            <person name="Baek K."/>
        </authorList>
    </citation>
    <scope>NUCLEOTIDE SEQUENCE</scope>
    <source>
        <strain evidence="2">S481</strain>
    </source>
</reference>
<feature type="transmembrane region" description="Helical" evidence="1">
    <location>
        <begin position="171"/>
        <end position="190"/>
    </location>
</feature>
<dbReference type="AlphaFoldDB" id="A0A974WFJ9"/>
<name>A0A974WFJ9_9BACT</name>
<organism evidence="2 3">
    <name type="scientific">Fulvivirga lutea</name>
    <dbReference type="NCBI Taxonomy" id="2810512"/>
    <lineage>
        <taxon>Bacteria</taxon>
        <taxon>Pseudomonadati</taxon>
        <taxon>Bacteroidota</taxon>
        <taxon>Cytophagia</taxon>
        <taxon>Cytophagales</taxon>
        <taxon>Fulvivirgaceae</taxon>
        <taxon>Fulvivirga</taxon>
    </lineage>
</organism>
<feature type="transmembrane region" description="Helical" evidence="1">
    <location>
        <begin position="80"/>
        <end position="100"/>
    </location>
</feature>
<evidence type="ECO:0000313" key="2">
    <source>
        <dbReference type="EMBL" id="QSE97543.1"/>
    </source>
</evidence>
<dbReference type="EMBL" id="CP070608">
    <property type="protein sequence ID" value="QSE97543.1"/>
    <property type="molecule type" value="Genomic_DNA"/>
</dbReference>
<keyword evidence="1" id="KW-0472">Membrane</keyword>
<keyword evidence="1" id="KW-0812">Transmembrane</keyword>